<organism evidence="2 3">
    <name type="scientific">Lithospermum erythrorhizon</name>
    <name type="common">Purple gromwell</name>
    <name type="synonym">Lithospermum officinale var. erythrorhizon</name>
    <dbReference type="NCBI Taxonomy" id="34254"/>
    <lineage>
        <taxon>Eukaryota</taxon>
        <taxon>Viridiplantae</taxon>
        <taxon>Streptophyta</taxon>
        <taxon>Embryophyta</taxon>
        <taxon>Tracheophyta</taxon>
        <taxon>Spermatophyta</taxon>
        <taxon>Magnoliopsida</taxon>
        <taxon>eudicotyledons</taxon>
        <taxon>Gunneridae</taxon>
        <taxon>Pentapetalae</taxon>
        <taxon>asterids</taxon>
        <taxon>lamiids</taxon>
        <taxon>Boraginales</taxon>
        <taxon>Boraginaceae</taxon>
        <taxon>Boraginoideae</taxon>
        <taxon>Lithospermeae</taxon>
        <taxon>Lithospermum</taxon>
    </lineage>
</organism>
<feature type="domain" description="Transcriptional factor DELLA N-terminal" evidence="1">
    <location>
        <begin position="1"/>
        <end position="41"/>
    </location>
</feature>
<protein>
    <recommendedName>
        <fullName evidence="1">Transcriptional factor DELLA N-terminal domain-containing protein</fullName>
    </recommendedName>
</protein>
<dbReference type="Pfam" id="PF12041">
    <property type="entry name" value="DELLA"/>
    <property type="match status" value="1"/>
</dbReference>
<dbReference type="AlphaFoldDB" id="A0AAV3PJS5"/>
<evidence type="ECO:0000259" key="1">
    <source>
        <dbReference type="Pfam" id="PF12041"/>
    </source>
</evidence>
<dbReference type="Proteomes" id="UP001454036">
    <property type="component" value="Unassembled WGS sequence"/>
</dbReference>
<proteinExistence type="predicted"/>
<evidence type="ECO:0000313" key="3">
    <source>
        <dbReference type="Proteomes" id="UP001454036"/>
    </source>
</evidence>
<reference evidence="2 3" key="1">
    <citation type="submission" date="2024-01" db="EMBL/GenBank/DDBJ databases">
        <title>The complete chloroplast genome sequence of Lithospermum erythrorhizon: insights into the phylogenetic relationship among Boraginaceae species and the maternal lineages of purple gromwells.</title>
        <authorList>
            <person name="Okada T."/>
            <person name="Watanabe K."/>
        </authorList>
    </citation>
    <scope>NUCLEOTIDE SEQUENCE [LARGE SCALE GENOMIC DNA]</scope>
</reference>
<sequence length="100" mass="11605">MGSVEQDGLLLSQFGFETVHYNSSNISSWLETILSEFNSSQNDPFFSLTQKSFDSDNSIVIFDGSSFDSDLTAIPGSIIFHHHHHRHRHHFCHRVRRRWS</sequence>
<name>A0AAV3PJS5_LITER</name>
<accession>A0AAV3PJS5</accession>
<dbReference type="EMBL" id="BAABME010017759">
    <property type="protein sequence ID" value="GAA0151256.1"/>
    <property type="molecule type" value="Genomic_DNA"/>
</dbReference>
<comment type="caution">
    <text evidence="2">The sequence shown here is derived from an EMBL/GenBank/DDBJ whole genome shotgun (WGS) entry which is preliminary data.</text>
</comment>
<dbReference type="InterPro" id="IPR038088">
    <property type="entry name" value="DELLA_N_sf"/>
</dbReference>
<keyword evidence="3" id="KW-1185">Reference proteome</keyword>
<gene>
    <name evidence="2" type="ORF">LIER_37259</name>
</gene>
<dbReference type="Gene3D" id="1.10.10.1290">
    <property type="entry name" value="Transcriptional regulator DELLA, N-terminal domain"/>
    <property type="match status" value="1"/>
</dbReference>
<evidence type="ECO:0000313" key="2">
    <source>
        <dbReference type="EMBL" id="GAA0151256.1"/>
    </source>
</evidence>
<dbReference type="InterPro" id="IPR021914">
    <property type="entry name" value="TF_DELLA_N"/>
</dbReference>